<evidence type="ECO:0000313" key="3">
    <source>
        <dbReference type="EMBL" id="EMD63963.1"/>
    </source>
</evidence>
<proteinExistence type="predicted"/>
<dbReference type="KEGG" id="bsc:COCSADRAFT_172192"/>
<dbReference type="HOGENOM" id="CLU_023205_1_1_1"/>
<dbReference type="SUPFAM" id="SSF51430">
    <property type="entry name" value="NAD(P)-linked oxidoreductase"/>
    <property type="match status" value="1"/>
</dbReference>
<keyword evidence="1" id="KW-0560">Oxidoreductase</keyword>
<dbReference type="Proteomes" id="UP000016934">
    <property type="component" value="Unassembled WGS sequence"/>
</dbReference>
<dbReference type="OMA" id="RICCEKN"/>
<evidence type="ECO:0000313" key="4">
    <source>
        <dbReference type="Proteomes" id="UP000016934"/>
    </source>
</evidence>
<reference evidence="3 4" key="1">
    <citation type="journal article" date="2012" name="PLoS Pathog.">
        <title>Diverse lifestyles and strategies of plant pathogenesis encoded in the genomes of eighteen Dothideomycetes fungi.</title>
        <authorList>
            <person name="Ohm R.A."/>
            <person name="Feau N."/>
            <person name="Henrissat B."/>
            <person name="Schoch C.L."/>
            <person name="Horwitz B.A."/>
            <person name="Barry K.W."/>
            <person name="Condon B.J."/>
            <person name="Copeland A.C."/>
            <person name="Dhillon B."/>
            <person name="Glaser F."/>
            <person name="Hesse C.N."/>
            <person name="Kosti I."/>
            <person name="LaButti K."/>
            <person name="Lindquist E.A."/>
            <person name="Lucas S."/>
            <person name="Salamov A.A."/>
            <person name="Bradshaw R.E."/>
            <person name="Ciuffetti L."/>
            <person name="Hamelin R.C."/>
            <person name="Kema G.H.J."/>
            <person name="Lawrence C."/>
            <person name="Scott J.A."/>
            <person name="Spatafora J.W."/>
            <person name="Turgeon B.G."/>
            <person name="de Wit P.J.G.M."/>
            <person name="Zhong S."/>
            <person name="Goodwin S.B."/>
            <person name="Grigoriev I.V."/>
        </authorList>
    </citation>
    <scope>NUCLEOTIDE SEQUENCE [LARGE SCALE GENOMIC DNA]</scope>
    <source>
        <strain evidence="4">ND90Pr / ATCC 201652</strain>
    </source>
</reference>
<dbReference type="PANTHER" id="PTHR43364">
    <property type="entry name" value="NADH-SPECIFIC METHYLGLYOXAL REDUCTASE-RELATED"/>
    <property type="match status" value="1"/>
</dbReference>
<keyword evidence="4" id="KW-1185">Reference proteome</keyword>
<dbReference type="OrthoDB" id="2310150at2759"/>
<dbReference type="EMBL" id="KB445644">
    <property type="protein sequence ID" value="EMD63963.1"/>
    <property type="molecule type" value="Genomic_DNA"/>
</dbReference>
<dbReference type="Pfam" id="PF00248">
    <property type="entry name" value="Aldo_ket_red"/>
    <property type="match status" value="1"/>
</dbReference>
<dbReference type="GeneID" id="19132784"/>
<dbReference type="PANTHER" id="PTHR43364:SF4">
    <property type="entry name" value="NAD(P)-LINKED OXIDOREDUCTASE SUPERFAMILY PROTEIN"/>
    <property type="match status" value="1"/>
</dbReference>
<feature type="domain" description="NADP-dependent oxidoreductase" evidence="2">
    <location>
        <begin position="50"/>
        <end position="307"/>
    </location>
</feature>
<dbReference type="RefSeq" id="XP_007700927.1">
    <property type="nucleotide sequence ID" value="XM_007702737.1"/>
</dbReference>
<dbReference type="eggNOG" id="ENOG502R41Z">
    <property type="taxonomic scope" value="Eukaryota"/>
</dbReference>
<dbReference type="InterPro" id="IPR050523">
    <property type="entry name" value="AKR_Detox_Biosynth"/>
</dbReference>
<evidence type="ECO:0000259" key="2">
    <source>
        <dbReference type="Pfam" id="PF00248"/>
    </source>
</evidence>
<organism evidence="3 4">
    <name type="scientific">Cochliobolus sativus (strain ND90Pr / ATCC 201652)</name>
    <name type="common">Common root rot and spot blotch fungus</name>
    <name type="synonym">Bipolaris sorokiniana</name>
    <dbReference type="NCBI Taxonomy" id="665912"/>
    <lineage>
        <taxon>Eukaryota</taxon>
        <taxon>Fungi</taxon>
        <taxon>Dikarya</taxon>
        <taxon>Ascomycota</taxon>
        <taxon>Pezizomycotina</taxon>
        <taxon>Dothideomycetes</taxon>
        <taxon>Pleosporomycetidae</taxon>
        <taxon>Pleosporales</taxon>
        <taxon>Pleosporineae</taxon>
        <taxon>Pleosporaceae</taxon>
        <taxon>Bipolaris</taxon>
    </lineage>
</organism>
<protein>
    <recommendedName>
        <fullName evidence="2">NADP-dependent oxidoreductase domain-containing protein</fullName>
    </recommendedName>
</protein>
<evidence type="ECO:0000256" key="1">
    <source>
        <dbReference type="ARBA" id="ARBA00023002"/>
    </source>
</evidence>
<dbReference type="InterPro" id="IPR036812">
    <property type="entry name" value="NAD(P)_OxRdtase_dom_sf"/>
</dbReference>
<dbReference type="AlphaFoldDB" id="M2S9E3"/>
<dbReference type="GO" id="GO:0016491">
    <property type="term" value="F:oxidoreductase activity"/>
    <property type="evidence" value="ECO:0007669"/>
    <property type="project" value="UniProtKB-KW"/>
</dbReference>
<name>M2S9E3_COCSN</name>
<dbReference type="Gene3D" id="3.20.20.100">
    <property type="entry name" value="NADP-dependent oxidoreductase domain"/>
    <property type="match status" value="1"/>
</dbReference>
<reference evidence="4" key="2">
    <citation type="journal article" date="2013" name="PLoS Genet.">
        <title>Comparative genome structure, secondary metabolite, and effector coding capacity across Cochliobolus pathogens.</title>
        <authorList>
            <person name="Condon B.J."/>
            <person name="Leng Y."/>
            <person name="Wu D."/>
            <person name="Bushley K.E."/>
            <person name="Ohm R.A."/>
            <person name="Otillar R."/>
            <person name="Martin J."/>
            <person name="Schackwitz W."/>
            <person name="Grimwood J."/>
            <person name="MohdZainudin N."/>
            <person name="Xue C."/>
            <person name="Wang R."/>
            <person name="Manning V.A."/>
            <person name="Dhillon B."/>
            <person name="Tu Z.J."/>
            <person name="Steffenson B.J."/>
            <person name="Salamov A."/>
            <person name="Sun H."/>
            <person name="Lowry S."/>
            <person name="LaButti K."/>
            <person name="Han J."/>
            <person name="Copeland A."/>
            <person name="Lindquist E."/>
            <person name="Barry K."/>
            <person name="Schmutz J."/>
            <person name="Baker S.E."/>
            <person name="Ciuffetti L.M."/>
            <person name="Grigoriev I.V."/>
            <person name="Zhong S."/>
            <person name="Turgeon B.G."/>
        </authorList>
    </citation>
    <scope>NUCLEOTIDE SEQUENCE [LARGE SCALE GENOMIC DNA]</scope>
    <source>
        <strain evidence="4">ND90Pr / ATCC 201652</strain>
    </source>
</reference>
<dbReference type="InterPro" id="IPR023210">
    <property type="entry name" value="NADP_OxRdtase_dom"/>
</dbReference>
<accession>M2S9E3</accession>
<gene>
    <name evidence="3" type="ORF">COCSADRAFT_172192</name>
</gene>
<sequence length="327" mass="36375">MRFSISWVKTATLVDSIKRFKTWLGGLANLSGDPYIKRTIGIITTARVCPDSREILGELRAAEPFNIDTKTPAFASNTLSRESLINSIQTSLLLLGTGKVNVYYIHAPNSSTSIEKTVDVLQGLHGQGKFERLGLSNVSPEDIRKINAYAKSKGGVVPTVYQGNYSAFARTIERDLFLTLRELGIAFYGYSPITGSFFSKYPEDLENKTATGRFDMSTFGGQMYNHMYTKPTMIEALGQWIKIADQAGDSSVNLDYRCAIFHSKLDFRAGDAIILGASRAAQLEKTLAVLYAGPLKEKTVKQIDELWSLIEKDNPLDNYNLFVKDFM</sequence>